<organism evidence="3">
    <name type="scientific">Aegista aubryana</name>
    <dbReference type="NCBI Taxonomy" id="1789663"/>
    <lineage>
        <taxon>Eukaryota</taxon>
        <taxon>Metazoa</taxon>
        <taxon>Spiralia</taxon>
        <taxon>Lophotrochozoa</taxon>
        <taxon>Mollusca</taxon>
        <taxon>Gastropoda</taxon>
        <taxon>Heterobranchia</taxon>
        <taxon>Euthyneura</taxon>
        <taxon>Panpulmonata</taxon>
        <taxon>Eupulmonata</taxon>
        <taxon>Stylommatophora</taxon>
        <taxon>Helicina</taxon>
        <taxon>Camaenoidea</taxon>
        <taxon>Camaenidae</taxon>
        <taxon>Bradybaeninae</taxon>
        <taxon>Aegista</taxon>
    </lineage>
</organism>
<feature type="transmembrane region" description="Helical" evidence="1">
    <location>
        <begin position="47"/>
        <end position="69"/>
    </location>
</feature>
<protein>
    <submittedName>
        <fullName evidence="3">NADH dehydrogenase subunit 6</fullName>
    </submittedName>
</protein>
<proteinExistence type="predicted"/>
<feature type="transmembrane region" description="Helical" evidence="1">
    <location>
        <begin position="81"/>
        <end position="99"/>
    </location>
</feature>
<accession>A0A0Y0LWE5</accession>
<dbReference type="EMBL" id="KT192071">
    <property type="protein sequence ID" value="AMB49881.1"/>
    <property type="molecule type" value="Genomic_DNA"/>
</dbReference>
<evidence type="ECO:0000256" key="1">
    <source>
        <dbReference type="SAM" id="Phobius"/>
    </source>
</evidence>
<name>A0A0Y0LWE5_9EUPU</name>
<geneLocation type="mitochondrion" evidence="3"/>
<sequence length="151" mass="16544">MLGTMNMLFFFLLVASVWVGSSPGSALSSFLGVVVLSCVVLYKSLIFFLPYLQFLVYVGGLLVLLIYTIMLSSNVMTLKGVVSGLFLLIFPLWVLLMVWDPPDEGGGPIKSMTMYMDFSVLVVMAALLTFVFLFICQLIGIGGRTMNVSTN</sequence>
<keyword evidence="1" id="KW-1133">Transmembrane helix</keyword>
<keyword evidence="3" id="KW-0496">Mitochondrion</keyword>
<keyword evidence="1" id="KW-0472">Membrane</keyword>
<dbReference type="AlphaFoldDB" id="A0A0Y0LWE5"/>
<evidence type="ECO:0000256" key="2">
    <source>
        <dbReference type="SAM" id="SignalP"/>
    </source>
</evidence>
<gene>
    <name evidence="3" type="primary">nad6</name>
</gene>
<feature type="signal peptide" evidence="2">
    <location>
        <begin position="1"/>
        <end position="19"/>
    </location>
</feature>
<keyword evidence="1" id="KW-0812">Transmembrane</keyword>
<feature type="chain" id="PRO_5007073057" evidence="2">
    <location>
        <begin position="20"/>
        <end position="151"/>
    </location>
</feature>
<evidence type="ECO:0000313" key="3">
    <source>
        <dbReference type="EMBL" id="AMB49881.1"/>
    </source>
</evidence>
<feature type="transmembrane region" description="Helical" evidence="1">
    <location>
        <begin position="119"/>
        <end position="141"/>
    </location>
</feature>
<reference evidence="3" key="1">
    <citation type="journal article" date="2015" name="Mitochondrial DNA">
        <title>The complete mitochondrial genome of Chinese land snail Aegista aubryana (Gastropoda: Pulmonata: Bradybaenidae).</title>
        <authorList>
            <person name="Yang X."/>
            <person name="Xie G.L."/>
            <person name="Wu X.P."/>
            <person name="Ouyang S."/>
        </authorList>
    </citation>
    <scope>NUCLEOTIDE SEQUENCE</scope>
</reference>
<keyword evidence="2" id="KW-0732">Signal</keyword>